<accession>A0A226NMD4</accession>
<protein>
    <submittedName>
        <fullName evidence="2">Uncharacterized protein</fullName>
    </submittedName>
</protein>
<name>A0A226NMD4_CALSU</name>
<dbReference type="STRING" id="9009.A0A226NMD4"/>
<sequence>MDLSSPPTSLIADDFCVTTPESSDTSKDEMESLKKELEKWKASSLKCVESWKSDERYLEGHESVLLHLNPLSPHFLFVPVEKKKSKSLFLSAIQERLVKAEETKADLQVSKLVADEEYAKIQHELTELKDAQEKPDKESLMSKATYETELSVLNQENAELKRAIEKLKQDLAECCSALSQDGKVMLAIVYHYSFGRMHFRSVPDC</sequence>
<dbReference type="EMBL" id="MCFN01000011">
    <property type="protein sequence ID" value="OXB68674.1"/>
    <property type="molecule type" value="Genomic_DNA"/>
</dbReference>
<proteinExistence type="predicted"/>
<keyword evidence="1" id="KW-0175">Coiled coil</keyword>
<dbReference type="AlphaFoldDB" id="A0A226NMD4"/>
<evidence type="ECO:0000313" key="3">
    <source>
        <dbReference type="Proteomes" id="UP000198323"/>
    </source>
</evidence>
<gene>
    <name evidence="2" type="ORF">ASZ78_005865</name>
</gene>
<keyword evidence="3" id="KW-1185">Reference proteome</keyword>
<evidence type="ECO:0000256" key="1">
    <source>
        <dbReference type="SAM" id="Coils"/>
    </source>
</evidence>
<reference evidence="2 3" key="1">
    <citation type="submission" date="2016-07" db="EMBL/GenBank/DDBJ databases">
        <title>Disparate Historic Effective Population Sizes Predicted by Modern Levels of Genome Diversity for the Scaled Quail (Callipepla squamata) and the Northern Bobwhite (Colinus virginianus): Inferences from First and Second Generation Draft Genome Assemblies for Sympatric New World Quail.</title>
        <authorList>
            <person name="Oldeschulte D.L."/>
            <person name="Halley Y.A."/>
            <person name="Bhattarai E.K."/>
            <person name="Brashear W.A."/>
            <person name="Hill J."/>
            <person name="Metz R.P."/>
            <person name="Johnson C.D."/>
            <person name="Rollins D."/>
            <person name="Peterson M.J."/>
            <person name="Bickhart D.M."/>
            <person name="Decker J.E."/>
            <person name="Seabury C.M."/>
        </authorList>
    </citation>
    <scope>NUCLEOTIDE SEQUENCE [LARGE SCALE GENOMIC DNA]</scope>
    <source>
        <strain evidence="2 3">Texas</strain>
        <tissue evidence="2">Leg muscle</tissue>
    </source>
</reference>
<comment type="caution">
    <text evidence="2">The sequence shown here is derived from an EMBL/GenBank/DDBJ whole genome shotgun (WGS) entry which is preliminary data.</text>
</comment>
<evidence type="ECO:0000313" key="2">
    <source>
        <dbReference type="EMBL" id="OXB68674.1"/>
    </source>
</evidence>
<organism evidence="2 3">
    <name type="scientific">Callipepla squamata</name>
    <name type="common">Scaled quail</name>
    <dbReference type="NCBI Taxonomy" id="9009"/>
    <lineage>
        <taxon>Eukaryota</taxon>
        <taxon>Metazoa</taxon>
        <taxon>Chordata</taxon>
        <taxon>Craniata</taxon>
        <taxon>Vertebrata</taxon>
        <taxon>Euteleostomi</taxon>
        <taxon>Archelosauria</taxon>
        <taxon>Archosauria</taxon>
        <taxon>Dinosauria</taxon>
        <taxon>Saurischia</taxon>
        <taxon>Theropoda</taxon>
        <taxon>Coelurosauria</taxon>
        <taxon>Aves</taxon>
        <taxon>Neognathae</taxon>
        <taxon>Galloanserae</taxon>
        <taxon>Galliformes</taxon>
        <taxon>Odontophoridae</taxon>
        <taxon>Callipepla</taxon>
    </lineage>
</organism>
<dbReference type="Proteomes" id="UP000198323">
    <property type="component" value="Unassembled WGS sequence"/>
</dbReference>
<dbReference type="OrthoDB" id="9903237at2759"/>
<feature type="coiled-coil region" evidence="1">
    <location>
        <begin position="90"/>
        <end position="177"/>
    </location>
</feature>